<protein>
    <recommendedName>
        <fullName evidence="4 7">Signal peptidase I</fullName>
        <ecNumber evidence="4 7">3.4.21.89</ecNumber>
    </recommendedName>
</protein>
<proteinExistence type="inferred from homology"/>
<gene>
    <name evidence="10" type="primary">lepB</name>
    <name evidence="10" type="ORF">ACFPYL_16510</name>
</gene>
<evidence type="ECO:0000313" key="11">
    <source>
        <dbReference type="Proteomes" id="UP001596135"/>
    </source>
</evidence>
<dbReference type="PANTHER" id="PTHR43390">
    <property type="entry name" value="SIGNAL PEPTIDASE I"/>
    <property type="match status" value="1"/>
</dbReference>
<dbReference type="Proteomes" id="UP001596135">
    <property type="component" value="Unassembled WGS sequence"/>
</dbReference>
<evidence type="ECO:0000256" key="7">
    <source>
        <dbReference type="RuleBase" id="RU362042"/>
    </source>
</evidence>
<evidence type="ECO:0000256" key="1">
    <source>
        <dbReference type="ARBA" id="ARBA00000677"/>
    </source>
</evidence>
<keyword evidence="6 7" id="KW-0378">Hydrolase</keyword>
<dbReference type="PRINTS" id="PR00727">
    <property type="entry name" value="LEADERPTASE"/>
</dbReference>
<evidence type="ECO:0000256" key="2">
    <source>
        <dbReference type="ARBA" id="ARBA00004401"/>
    </source>
</evidence>
<organism evidence="10 11">
    <name type="scientific">Nocardioides hankookensis</name>
    <dbReference type="NCBI Taxonomy" id="443157"/>
    <lineage>
        <taxon>Bacteria</taxon>
        <taxon>Bacillati</taxon>
        <taxon>Actinomycetota</taxon>
        <taxon>Actinomycetes</taxon>
        <taxon>Propionibacteriales</taxon>
        <taxon>Nocardioidaceae</taxon>
        <taxon>Nocardioides</taxon>
    </lineage>
</organism>
<dbReference type="InterPro" id="IPR036286">
    <property type="entry name" value="LexA/Signal_pep-like_sf"/>
</dbReference>
<feature type="domain" description="Peptidase S26" evidence="9">
    <location>
        <begin position="32"/>
        <end position="179"/>
    </location>
</feature>
<reference evidence="11" key="1">
    <citation type="journal article" date="2019" name="Int. J. Syst. Evol. Microbiol.">
        <title>The Global Catalogue of Microorganisms (GCM) 10K type strain sequencing project: providing services to taxonomists for standard genome sequencing and annotation.</title>
        <authorList>
            <consortium name="The Broad Institute Genomics Platform"/>
            <consortium name="The Broad Institute Genome Sequencing Center for Infectious Disease"/>
            <person name="Wu L."/>
            <person name="Ma J."/>
        </authorList>
    </citation>
    <scope>NUCLEOTIDE SEQUENCE [LARGE SCALE GENOMIC DNA]</scope>
    <source>
        <strain evidence="11">CCUG 54522</strain>
    </source>
</reference>
<keyword evidence="5 7" id="KW-0645">Protease</keyword>
<dbReference type="RefSeq" id="WP_379156504.1">
    <property type="nucleotide sequence ID" value="NZ_JBHSRJ010000005.1"/>
</dbReference>
<feature type="chain" id="PRO_5045810723" description="Signal peptidase I" evidence="8">
    <location>
        <begin position="29"/>
        <end position="181"/>
    </location>
</feature>
<keyword evidence="8" id="KW-0732">Signal</keyword>
<accession>A0ABW1LMN4</accession>
<name>A0ABW1LMN4_9ACTN</name>
<dbReference type="NCBIfam" id="TIGR02227">
    <property type="entry name" value="sigpep_I_bact"/>
    <property type="match status" value="1"/>
</dbReference>
<evidence type="ECO:0000256" key="4">
    <source>
        <dbReference type="ARBA" id="ARBA00013208"/>
    </source>
</evidence>
<sequence length="181" mass="19363">MRSSPARRRAPLVLVLVGLLAVVPGAHALAPGAAVMRVSSDSMAPTLTRGDHVVVLPVEEPHRGDLVVFDDPGGWREAVERIAGPADSVFVKRVIGLPGDHVVCCDPSGRVEVDGRPLEEPYVVPSRSRTLLAFDVTVGPAELWVLGDNRDASVDSRYLTATPGRGMVALEDVRGTVRWSF</sequence>
<comment type="catalytic activity">
    <reaction evidence="1 7">
        <text>Cleavage of hydrophobic, N-terminal signal or leader sequences from secreted and periplasmic proteins.</text>
        <dbReference type="EC" id="3.4.21.89"/>
    </reaction>
</comment>
<feature type="signal peptide" evidence="8">
    <location>
        <begin position="1"/>
        <end position="28"/>
    </location>
</feature>
<dbReference type="PANTHER" id="PTHR43390:SF1">
    <property type="entry name" value="CHLOROPLAST PROCESSING PEPTIDASE"/>
    <property type="match status" value="1"/>
</dbReference>
<dbReference type="SUPFAM" id="SSF51306">
    <property type="entry name" value="LexA/Signal peptidase"/>
    <property type="match status" value="1"/>
</dbReference>
<evidence type="ECO:0000256" key="6">
    <source>
        <dbReference type="ARBA" id="ARBA00022801"/>
    </source>
</evidence>
<dbReference type="PROSITE" id="PS00761">
    <property type="entry name" value="SPASE_I_3"/>
    <property type="match status" value="1"/>
</dbReference>
<dbReference type="Gene3D" id="2.10.109.10">
    <property type="entry name" value="Umud Fragment, subunit A"/>
    <property type="match status" value="1"/>
</dbReference>
<evidence type="ECO:0000313" key="10">
    <source>
        <dbReference type="EMBL" id="MFC6044694.1"/>
    </source>
</evidence>
<dbReference type="InterPro" id="IPR019533">
    <property type="entry name" value="Peptidase_S26"/>
</dbReference>
<dbReference type="EC" id="3.4.21.89" evidence="4 7"/>
<keyword evidence="11" id="KW-1185">Reference proteome</keyword>
<comment type="subcellular location">
    <subcellularLocation>
        <location evidence="2">Cell membrane</location>
        <topology evidence="2">Single-pass type II membrane protein</topology>
    </subcellularLocation>
    <subcellularLocation>
        <location evidence="7">Membrane</location>
        <topology evidence="7">Single-pass type II membrane protein</topology>
    </subcellularLocation>
</comment>
<dbReference type="GO" id="GO:0009003">
    <property type="term" value="F:signal peptidase activity"/>
    <property type="evidence" value="ECO:0007669"/>
    <property type="project" value="UniProtKB-EC"/>
</dbReference>
<dbReference type="Pfam" id="PF10502">
    <property type="entry name" value="Peptidase_S26"/>
    <property type="match status" value="1"/>
</dbReference>
<comment type="similarity">
    <text evidence="3 7">Belongs to the peptidase S26 family.</text>
</comment>
<dbReference type="PROSITE" id="PS00501">
    <property type="entry name" value="SPASE_I_1"/>
    <property type="match status" value="1"/>
</dbReference>
<dbReference type="CDD" id="cd06530">
    <property type="entry name" value="S26_SPase_I"/>
    <property type="match status" value="1"/>
</dbReference>
<evidence type="ECO:0000256" key="8">
    <source>
        <dbReference type="SAM" id="SignalP"/>
    </source>
</evidence>
<evidence type="ECO:0000259" key="9">
    <source>
        <dbReference type="Pfam" id="PF10502"/>
    </source>
</evidence>
<comment type="caution">
    <text evidence="10">The sequence shown here is derived from an EMBL/GenBank/DDBJ whole genome shotgun (WGS) entry which is preliminary data.</text>
</comment>
<dbReference type="EMBL" id="JBHSRJ010000005">
    <property type="protein sequence ID" value="MFC6044694.1"/>
    <property type="molecule type" value="Genomic_DNA"/>
</dbReference>
<dbReference type="InterPro" id="IPR019756">
    <property type="entry name" value="Pept_S26A_signal_pept_1_Ser-AS"/>
</dbReference>
<evidence type="ECO:0000256" key="5">
    <source>
        <dbReference type="ARBA" id="ARBA00022670"/>
    </source>
</evidence>
<dbReference type="InterPro" id="IPR000223">
    <property type="entry name" value="Pept_S26A_signal_pept_1"/>
</dbReference>
<evidence type="ECO:0000256" key="3">
    <source>
        <dbReference type="ARBA" id="ARBA00009370"/>
    </source>
</evidence>
<dbReference type="InterPro" id="IPR019758">
    <property type="entry name" value="Pept_S26A_signal_pept_1_CS"/>
</dbReference>